<dbReference type="HOGENOM" id="CLU_2246629_0_0_6"/>
<dbReference type="EMBL" id="JH413808">
    <property type="protein sequence ID" value="EHL31962.1"/>
    <property type="molecule type" value="Genomic_DNA"/>
</dbReference>
<reference evidence="1 2" key="1">
    <citation type="journal article" date="2011" name="BMC Genomics">
        <title>Insight into cross-talk between intra-amoebal pathogens.</title>
        <authorList>
            <person name="Gimenez G."/>
            <person name="Bertelli C."/>
            <person name="Moliner C."/>
            <person name="Robert C."/>
            <person name="Raoult D."/>
            <person name="Fournier P.E."/>
            <person name="Greub G."/>
        </authorList>
    </citation>
    <scope>NUCLEOTIDE SEQUENCE [LARGE SCALE GENOMIC DNA]</scope>
    <source>
        <strain evidence="1 2">LLAP12</strain>
    </source>
</reference>
<dbReference type="STRING" id="658187.LDG_6132"/>
<sequence length="104" mass="12006">MLSKKIVRVYKFGAIENVSIGVDDIGCQIFKKKNLNIECNSKDKVFSIKNVNVLWRVGEYYVQFNGPNHNHEEVILSSTHVYHLDPIELTKTEKTNDHNEKLTS</sequence>
<evidence type="ECO:0000313" key="1">
    <source>
        <dbReference type="EMBL" id="EHL31962.1"/>
    </source>
</evidence>
<dbReference type="InParanoid" id="G9EL73"/>
<keyword evidence="2" id="KW-1185">Reference proteome</keyword>
<dbReference type="Proteomes" id="UP000002770">
    <property type="component" value="Unassembled WGS sequence"/>
</dbReference>
<protein>
    <submittedName>
        <fullName evidence="1">Uncharacterized protein</fullName>
    </submittedName>
</protein>
<name>G9EL73_9GAMM</name>
<proteinExistence type="predicted"/>
<evidence type="ECO:0000313" key="2">
    <source>
        <dbReference type="Proteomes" id="UP000002770"/>
    </source>
</evidence>
<gene>
    <name evidence="1" type="ORF">LDG_6132</name>
</gene>
<accession>G9EL73</accession>
<organism evidence="1 2">
    <name type="scientific">Legionella drancourtii LLAP12</name>
    <dbReference type="NCBI Taxonomy" id="658187"/>
    <lineage>
        <taxon>Bacteria</taxon>
        <taxon>Pseudomonadati</taxon>
        <taxon>Pseudomonadota</taxon>
        <taxon>Gammaproteobacteria</taxon>
        <taxon>Legionellales</taxon>
        <taxon>Legionellaceae</taxon>
        <taxon>Legionella</taxon>
    </lineage>
</organism>
<dbReference type="eggNOG" id="ENOG5030M9T">
    <property type="taxonomic scope" value="Bacteria"/>
</dbReference>
<dbReference type="AlphaFoldDB" id="G9EL73"/>